<dbReference type="eggNOG" id="COG0426">
    <property type="taxonomic scope" value="Bacteria"/>
</dbReference>
<keyword evidence="6" id="KW-0560">Oxidoreductase</keyword>
<dbReference type="InterPro" id="IPR001279">
    <property type="entry name" value="Metallo-B-lactamas"/>
</dbReference>
<dbReference type="Pfam" id="PF01613">
    <property type="entry name" value="Flavin_Reduct"/>
    <property type="match status" value="1"/>
</dbReference>
<dbReference type="KEGG" id="cyc:PCC7424_0481"/>
<evidence type="ECO:0000313" key="9">
    <source>
        <dbReference type="EMBL" id="ACK68946.1"/>
    </source>
</evidence>
<dbReference type="Pfam" id="PF00258">
    <property type="entry name" value="Flavodoxin_1"/>
    <property type="match status" value="1"/>
</dbReference>
<dbReference type="HOGENOM" id="CLU_017490_2_1_3"/>
<comment type="function">
    <text evidence="7">Mediates electron transfer from NADH to oxygen, reducing it to water. This modular protein has 3 redox cofactors, in other organisms the same activity requires 2 or 3 proteins.</text>
</comment>
<comment type="cofactor">
    <cofactor evidence="1">
        <name>Fe cation</name>
        <dbReference type="ChEBI" id="CHEBI:24875"/>
    </cofactor>
</comment>
<dbReference type="PANTHER" id="PTHR32145:SF32">
    <property type="entry name" value="DIFLAVIN FLAVOPROTEIN A 4-RELATED"/>
    <property type="match status" value="1"/>
</dbReference>
<evidence type="ECO:0000256" key="3">
    <source>
        <dbReference type="ARBA" id="ARBA00007121"/>
    </source>
</evidence>
<dbReference type="Pfam" id="PF19583">
    <property type="entry name" value="ODP"/>
    <property type="match status" value="1"/>
</dbReference>
<reference evidence="10" key="1">
    <citation type="journal article" date="2011" name="MBio">
        <title>Novel metabolic attributes of the genus Cyanothece, comprising a group of unicellular nitrogen-fixing Cyanobacteria.</title>
        <authorList>
            <person name="Bandyopadhyay A."/>
            <person name="Elvitigala T."/>
            <person name="Welsh E."/>
            <person name="Stockel J."/>
            <person name="Liberton M."/>
            <person name="Min H."/>
            <person name="Sherman L.A."/>
            <person name="Pakrasi H.B."/>
        </authorList>
    </citation>
    <scope>NUCLEOTIDE SEQUENCE [LARGE SCALE GENOMIC DNA]</scope>
    <source>
        <strain evidence="10">PCC 7424</strain>
    </source>
</reference>
<keyword evidence="4" id="KW-0813">Transport</keyword>
<dbReference type="InterPro" id="IPR045761">
    <property type="entry name" value="ODP_dom"/>
</dbReference>
<keyword evidence="5" id="KW-0249">Electron transport</keyword>
<gene>
    <name evidence="9" type="ordered locus">PCC7424_0481</name>
</gene>
<dbReference type="Gene3D" id="2.30.110.10">
    <property type="entry name" value="Electron Transport, Fmn-binding Protein, Chain A"/>
    <property type="match status" value="1"/>
</dbReference>
<dbReference type="PANTHER" id="PTHR32145">
    <property type="entry name" value="DIFLAVIN FLAVOPROTEIN A 2-RELATED"/>
    <property type="match status" value="1"/>
</dbReference>
<evidence type="ECO:0000256" key="5">
    <source>
        <dbReference type="ARBA" id="ARBA00022982"/>
    </source>
</evidence>
<keyword evidence="10" id="KW-1185">Reference proteome</keyword>
<dbReference type="SMART" id="SM00849">
    <property type="entry name" value="Lactamase_B"/>
    <property type="match status" value="1"/>
</dbReference>
<dbReference type="SMART" id="SM00903">
    <property type="entry name" value="Flavin_Reduct"/>
    <property type="match status" value="1"/>
</dbReference>
<dbReference type="InterPro" id="IPR008254">
    <property type="entry name" value="Flavodoxin/NO_synth"/>
</dbReference>
<dbReference type="AlphaFoldDB" id="B7KDC6"/>
<dbReference type="Gene3D" id="3.60.15.10">
    <property type="entry name" value="Ribonuclease Z/Hydroxyacylglutathione hydrolase-like"/>
    <property type="match status" value="1"/>
</dbReference>
<dbReference type="InterPro" id="IPR002563">
    <property type="entry name" value="Flavin_Rdtase-like_dom"/>
</dbReference>
<feature type="domain" description="Flavodoxin-like" evidence="8">
    <location>
        <begin position="264"/>
        <end position="402"/>
    </location>
</feature>
<evidence type="ECO:0000256" key="7">
    <source>
        <dbReference type="ARBA" id="ARBA00025633"/>
    </source>
</evidence>
<evidence type="ECO:0000259" key="8">
    <source>
        <dbReference type="PROSITE" id="PS50902"/>
    </source>
</evidence>
<comment type="similarity">
    <text evidence="3">In the N-terminal section; belongs to the zinc metallo-hydrolase group 3 family.</text>
</comment>
<evidence type="ECO:0000256" key="4">
    <source>
        <dbReference type="ARBA" id="ARBA00022448"/>
    </source>
</evidence>
<dbReference type="RefSeq" id="WP_012597893.1">
    <property type="nucleotide sequence ID" value="NC_011729.1"/>
</dbReference>
<dbReference type="GO" id="GO:0009055">
    <property type="term" value="F:electron transfer activity"/>
    <property type="evidence" value="ECO:0007669"/>
    <property type="project" value="InterPro"/>
</dbReference>
<dbReference type="PROSITE" id="PS50902">
    <property type="entry name" value="FLAVODOXIN_LIKE"/>
    <property type="match status" value="1"/>
</dbReference>
<dbReference type="eggNOG" id="COG1853">
    <property type="taxonomic scope" value="Bacteria"/>
</dbReference>
<evidence type="ECO:0000313" key="10">
    <source>
        <dbReference type="Proteomes" id="UP000002384"/>
    </source>
</evidence>
<dbReference type="SUPFAM" id="SSF52218">
    <property type="entry name" value="Flavoproteins"/>
    <property type="match status" value="1"/>
</dbReference>
<comment type="similarity">
    <text evidence="2">In the C-terminal section; belongs to the flavodoxin reductase family.</text>
</comment>
<dbReference type="GO" id="GO:0016646">
    <property type="term" value="F:oxidoreductase activity, acting on the CH-NH group of donors, NAD or NADP as acceptor"/>
    <property type="evidence" value="ECO:0007669"/>
    <property type="project" value="UniProtKB-ARBA"/>
</dbReference>
<evidence type="ECO:0000256" key="1">
    <source>
        <dbReference type="ARBA" id="ARBA00001962"/>
    </source>
</evidence>
<evidence type="ECO:0000256" key="2">
    <source>
        <dbReference type="ARBA" id="ARBA00006098"/>
    </source>
</evidence>
<dbReference type="STRING" id="65393.PCC7424_0481"/>
<dbReference type="CDD" id="cd07709">
    <property type="entry name" value="flavodiiron_proteins_MBL-fold"/>
    <property type="match status" value="1"/>
</dbReference>
<evidence type="ECO:0000256" key="6">
    <source>
        <dbReference type="ARBA" id="ARBA00023002"/>
    </source>
</evidence>
<protein>
    <submittedName>
        <fullName evidence="9">Beta-lactamase domain protein</fullName>
    </submittedName>
</protein>
<proteinExistence type="inferred from homology"/>
<dbReference type="SUPFAM" id="SSF50475">
    <property type="entry name" value="FMN-binding split barrel"/>
    <property type="match status" value="1"/>
</dbReference>
<sequence length="576" mass="64205">MMSTLSPTRPRDVQVANLATNTTIIRSRTWDRLKFEVEYARQKGTTANSYLIKSDRIALIDPPGESFTQIFLEELQQHLPLNQLDYIILGHVNPNRMATVKVLIQQAPQVKLICSKPAAKLLKNAFPEWESQIQIVRSEDTLDLGGGHQLQFIFVPTPRWADGLCTYDPQSRILYTDKLFGVHLCDDVLYDEDWKQLDQDRRYYFDCIHAAQAKQVESALDKLGTFTAKYYAPGHGPVVRYSLSRLTYDYRQWCQQQKTQELKVALFYASAYGNTATLANAIAQGLVDNGIAVDSINCELADPAQMSEAIENCDGFLIGSPTLGGHAPVQIQTALGIILASAAKTKLAGVFGSYGWSGEAIDLLEEKLRDANYRFGFESIRVKFTPDEPILQQCQEAGANFAQALKNKQKMRVPRSPVTEGQADRTEQALGRIIGSLSVLTTRRGERDQGFLTAWVSQASFNPPGLMIALGEQQGAEALIEPGTQFVLNILQEGRTLRRHFSFNVSGENTFPDVETQRSTNGCLILSSALAYLECTVQQRMASGDHWLIYAVVNKGEVLERNGVTAIWQRKSGSCY</sequence>
<dbReference type="GO" id="GO:0010181">
    <property type="term" value="F:FMN binding"/>
    <property type="evidence" value="ECO:0007669"/>
    <property type="project" value="InterPro"/>
</dbReference>
<dbReference type="InterPro" id="IPR029039">
    <property type="entry name" value="Flavoprotein-like_sf"/>
</dbReference>
<dbReference type="PROSITE" id="PS00201">
    <property type="entry name" value="FLAVODOXIN"/>
    <property type="match status" value="1"/>
</dbReference>
<accession>B7KDC6</accession>
<dbReference type="Gene3D" id="3.40.50.360">
    <property type="match status" value="1"/>
</dbReference>
<name>B7KDC6_GLOC7</name>
<organism evidence="9 10">
    <name type="scientific">Gloeothece citriformis (strain PCC 7424)</name>
    <name type="common">Cyanothece sp. (strain PCC 7424)</name>
    <dbReference type="NCBI Taxonomy" id="65393"/>
    <lineage>
        <taxon>Bacteria</taxon>
        <taxon>Bacillati</taxon>
        <taxon>Cyanobacteriota</taxon>
        <taxon>Cyanophyceae</taxon>
        <taxon>Oscillatoriophycideae</taxon>
        <taxon>Chroococcales</taxon>
        <taxon>Aphanothecaceae</taxon>
        <taxon>Gloeothece</taxon>
        <taxon>Gloeothece citriformis</taxon>
    </lineage>
</organism>
<dbReference type="InterPro" id="IPR001226">
    <property type="entry name" value="Flavodoxin_CS"/>
</dbReference>
<dbReference type="SUPFAM" id="SSF56281">
    <property type="entry name" value="Metallo-hydrolase/oxidoreductase"/>
    <property type="match status" value="1"/>
</dbReference>
<dbReference type="Proteomes" id="UP000002384">
    <property type="component" value="Chromosome"/>
</dbReference>
<dbReference type="InterPro" id="IPR051285">
    <property type="entry name" value="NADH_oxidoreductase_modular"/>
</dbReference>
<dbReference type="EMBL" id="CP001291">
    <property type="protein sequence ID" value="ACK68946.1"/>
    <property type="molecule type" value="Genomic_DNA"/>
</dbReference>
<dbReference type="InterPro" id="IPR036866">
    <property type="entry name" value="RibonucZ/Hydroxyglut_hydro"/>
</dbReference>
<dbReference type="InterPro" id="IPR012349">
    <property type="entry name" value="Split_barrel_FMN-bd"/>
</dbReference>